<comment type="caution">
    <text evidence="1">The sequence shown here is derived from an EMBL/GenBank/DDBJ whole genome shotgun (WGS) entry which is preliminary data.</text>
</comment>
<proteinExistence type="predicted"/>
<protein>
    <submittedName>
        <fullName evidence="1">Uncharacterized protein</fullName>
    </submittedName>
</protein>
<reference evidence="2" key="1">
    <citation type="journal article" date="2022" name="Mol. Ecol. Resour.">
        <title>The genomes of chicory, endive, great burdock and yacon provide insights into Asteraceae palaeo-polyploidization history and plant inulin production.</title>
        <authorList>
            <person name="Fan W."/>
            <person name="Wang S."/>
            <person name="Wang H."/>
            <person name="Wang A."/>
            <person name="Jiang F."/>
            <person name="Liu H."/>
            <person name="Zhao H."/>
            <person name="Xu D."/>
            <person name="Zhang Y."/>
        </authorList>
    </citation>
    <scope>NUCLEOTIDE SEQUENCE [LARGE SCALE GENOMIC DNA]</scope>
    <source>
        <strain evidence="2">cv. Yunnan</strain>
    </source>
</reference>
<dbReference type="Proteomes" id="UP001056120">
    <property type="component" value="Linkage Group LG12"/>
</dbReference>
<keyword evidence="2" id="KW-1185">Reference proteome</keyword>
<accession>A0ACB9HIJ8</accession>
<sequence>MIRGIEDLRFETLTGDINKGLGKSHLCVGKALCHEEESVNIRESNGVCSQFQKGLIIFYSTKCDLQGFQHSKVTNRTLPVYDRKDGY</sequence>
<evidence type="ECO:0000313" key="1">
    <source>
        <dbReference type="EMBL" id="KAI3795555.1"/>
    </source>
</evidence>
<dbReference type="EMBL" id="CM042029">
    <property type="protein sequence ID" value="KAI3795555.1"/>
    <property type="molecule type" value="Genomic_DNA"/>
</dbReference>
<name>A0ACB9HIJ8_9ASTR</name>
<reference evidence="1 2" key="2">
    <citation type="journal article" date="2022" name="Mol. Ecol. Resour.">
        <title>The genomes of chicory, endive, great burdock and yacon provide insights into Asteraceae paleo-polyploidization history and plant inulin production.</title>
        <authorList>
            <person name="Fan W."/>
            <person name="Wang S."/>
            <person name="Wang H."/>
            <person name="Wang A."/>
            <person name="Jiang F."/>
            <person name="Liu H."/>
            <person name="Zhao H."/>
            <person name="Xu D."/>
            <person name="Zhang Y."/>
        </authorList>
    </citation>
    <scope>NUCLEOTIDE SEQUENCE [LARGE SCALE GENOMIC DNA]</scope>
    <source>
        <strain evidence="2">cv. Yunnan</strain>
        <tissue evidence="1">Leaves</tissue>
    </source>
</reference>
<organism evidence="1 2">
    <name type="scientific">Smallanthus sonchifolius</name>
    <dbReference type="NCBI Taxonomy" id="185202"/>
    <lineage>
        <taxon>Eukaryota</taxon>
        <taxon>Viridiplantae</taxon>
        <taxon>Streptophyta</taxon>
        <taxon>Embryophyta</taxon>
        <taxon>Tracheophyta</taxon>
        <taxon>Spermatophyta</taxon>
        <taxon>Magnoliopsida</taxon>
        <taxon>eudicotyledons</taxon>
        <taxon>Gunneridae</taxon>
        <taxon>Pentapetalae</taxon>
        <taxon>asterids</taxon>
        <taxon>campanulids</taxon>
        <taxon>Asterales</taxon>
        <taxon>Asteraceae</taxon>
        <taxon>Asteroideae</taxon>
        <taxon>Heliantheae alliance</taxon>
        <taxon>Millerieae</taxon>
        <taxon>Smallanthus</taxon>
    </lineage>
</organism>
<gene>
    <name evidence="1" type="ORF">L1987_38210</name>
</gene>
<evidence type="ECO:0000313" key="2">
    <source>
        <dbReference type="Proteomes" id="UP001056120"/>
    </source>
</evidence>